<comment type="caution">
    <text evidence="3">The sequence shown here is derived from an EMBL/GenBank/DDBJ whole genome shotgun (WGS) entry which is preliminary data.</text>
</comment>
<accession>A0A841RJP8</accession>
<evidence type="ECO:0000256" key="1">
    <source>
        <dbReference type="SAM" id="MobiDB-lite"/>
    </source>
</evidence>
<keyword evidence="4" id="KW-1185">Reference proteome</keyword>
<evidence type="ECO:0000256" key="2">
    <source>
        <dbReference type="SAM" id="Phobius"/>
    </source>
</evidence>
<name>A0A841RJP8_9BACI</name>
<evidence type="ECO:0000313" key="3">
    <source>
        <dbReference type="EMBL" id="MBB6511863.1"/>
    </source>
</evidence>
<proteinExistence type="predicted"/>
<dbReference type="AlphaFoldDB" id="A0A841RJP8"/>
<keyword evidence="2" id="KW-1133">Transmembrane helix</keyword>
<dbReference type="RefSeq" id="WP_184244469.1">
    <property type="nucleotide sequence ID" value="NZ_BAAACU010000022.1"/>
</dbReference>
<reference evidence="3 4" key="1">
    <citation type="submission" date="2020-08" db="EMBL/GenBank/DDBJ databases">
        <title>Genomic Encyclopedia of Type Strains, Phase IV (KMG-IV): sequencing the most valuable type-strain genomes for metagenomic binning, comparative biology and taxonomic classification.</title>
        <authorList>
            <person name="Goeker M."/>
        </authorList>
    </citation>
    <scope>NUCLEOTIDE SEQUENCE [LARGE SCALE GENOMIC DNA]</scope>
    <source>
        <strain evidence="3 4">DSM 11805</strain>
    </source>
</reference>
<dbReference type="EMBL" id="JACHON010000001">
    <property type="protein sequence ID" value="MBB6511863.1"/>
    <property type="molecule type" value="Genomic_DNA"/>
</dbReference>
<keyword evidence="2" id="KW-0812">Transmembrane</keyword>
<organism evidence="3 4">
    <name type="scientific">Gracilibacillus halotolerans</name>
    <dbReference type="NCBI Taxonomy" id="74386"/>
    <lineage>
        <taxon>Bacteria</taxon>
        <taxon>Bacillati</taxon>
        <taxon>Bacillota</taxon>
        <taxon>Bacilli</taxon>
        <taxon>Bacillales</taxon>
        <taxon>Bacillaceae</taxon>
        <taxon>Gracilibacillus</taxon>
    </lineage>
</organism>
<gene>
    <name evidence="3" type="ORF">GGQ92_000630</name>
</gene>
<feature type="transmembrane region" description="Helical" evidence="2">
    <location>
        <begin position="7"/>
        <end position="28"/>
    </location>
</feature>
<keyword evidence="2" id="KW-0472">Membrane</keyword>
<sequence length="213" mass="24423">MRNKKSIIISILGGIFLIVISLGVVYQFHDRDGTENQEAPVIKNEVGEKNEATTVNSDGNSDNKDENGDIGVTEETDETTHNQNISLFIAEYHQILNEITTYNRHEFIDWDNMNSVREEMSYHINKLLEQKKSFPSSMQIDLERMLLLADIGTESQDSTAIIYIHRILHDLDVEYNNYKPNNKFGFSNYDSGGENQMVLSNYIKENGLSEDTY</sequence>
<dbReference type="Proteomes" id="UP000572212">
    <property type="component" value="Unassembled WGS sequence"/>
</dbReference>
<protein>
    <submittedName>
        <fullName evidence="3">Uncharacterized protein</fullName>
    </submittedName>
</protein>
<feature type="region of interest" description="Disordered" evidence="1">
    <location>
        <begin position="45"/>
        <end position="77"/>
    </location>
</feature>
<evidence type="ECO:0000313" key="4">
    <source>
        <dbReference type="Proteomes" id="UP000572212"/>
    </source>
</evidence>